<dbReference type="RefSeq" id="XP_013322940.1">
    <property type="nucleotide sequence ID" value="XM_013467486.1"/>
</dbReference>
<name>A0A0F4YFB1_RASE3</name>
<evidence type="ECO:0000313" key="1">
    <source>
        <dbReference type="EMBL" id="KKA16328.1"/>
    </source>
</evidence>
<protein>
    <submittedName>
        <fullName evidence="1">Uncharacterized protein</fullName>
    </submittedName>
</protein>
<dbReference type="EMBL" id="LASV01000789">
    <property type="protein sequence ID" value="KKA16328.1"/>
    <property type="molecule type" value="Genomic_DNA"/>
</dbReference>
<organism evidence="1 2">
    <name type="scientific">Rasamsonia emersonii (strain ATCC 16479 / CBS 393.64 / IMI 116815)</name>
    <dbReference type="NCBI Taxonomy" id="1408163"/>
    <lineage>
        <taxon>Eukaryota</taxon>
        <taxon>Fungi</taxon>
        <taxon>Dikarya</taxon>
        <taxon>Ascomycota</taxon>
        <taxon>Pezizomycotina</taxon>
        <taxon>Eurotiomycetes</taxon>
        <taxon>Eurotiomycetidae</taxon>
        <taxon>Eurotiales</taxon>
        <taxon>Trichocomaceae</taxon>
        <taxon>Rasamsonia</taxon>
    </lineage>
</organism>
<comment type="caution">
    <text evidence="1">The sequence shown here is derived from an EMBL/GenBank/DDBJ whole genome shotgun (WGS) entry which is preliminary data.</text>
</comment>
<dbReference type="SUPFAM" id="SSF48452">
    <property type="entry name" value="TPR-like"/>
    <property type="match status" value="1"/>
</dbReference>
<evidence type="ECO:0000313" key="2">
    <source>
        <dbReference type="Proteomes" id="UP000053958"/>
    </source>
</evidence>
<reference evidence="1 2" key="1">
    <citation type="submission" date="2015-04" db="EMBL/GenBank/DDBJ databases">
        <authorList>
            <person name="Heijne W.H."/>
            <person name="Fedorova N.D."/>
            <person name="Nierman W.C."/>
            <person name="Vollebregt A.W."/>
            <person name="Zhao Z."/>
            <person name="Wu L."/>
            <person name="Kumar M."/>
            <person name="Stam H."/>
            <person name="van den Berg M.A."/>
            <person name="Pel H.J."/>
        </authorList>
    </citation>
    <scope>NUCLEOTIDE SEQUENCE [LARGE SCALE GENOMIC DNA]</scope>
    <source>
        <strain evidence="1 2">CBS 393.64</strain>
    </source>
</reference>
<dbReference type="AlphaFoldDB" id="A0A0F4YFB1"/>
<sequence>MLEPLPLLKDRALRELLLPMRRVSKASTCTGEAVCGLRRPEEYPPAGDLRKSSAGVFPKSAPALGDNFKSPAAIATMEPSQESNRAPENTANPADVVPTGMCLQPETHPITEEQLVNEVRGIYAGLVMVEKKCIEIDRQQSESKEELTNAQWQALIALHRTLLHEHHDFFLASNPPCRQHHAQE</sequence>
<dbReference type="InterPro" id="IPR011990">
    <property type="entry name" value="TPR-like_helical_dom_sf"/>
</dbReference>
<dbReference type="GeneID" id="25313146"/>
<proteinExistence type="predicted"/>
<accession>A0A0F4YFB1</accession>
<keyword evidence="2" id="KW-1185">Reference proteome</keyword>
<gene>
    <name evidence="1" type="ORF">T310_10083</name>
</gene>
<dbReference type="OrthoDB" id="6079484at2759"/>
<dbReference type="Proteomes" id="UP000053958">
    <property type="component" value="Unassembled WGS sequence"/>
</dbReference>
<dbReference type="STRING" id="1408163.A0A0F4YFB1"/>
<feature type="non-terminal residue" evidence="1">
    <location>
        <position position="184"/>
    </location>
</feature>